<dbReference type="Gene3D" id="2.40.70.10">
    <property type="entry name" value="Acid Proteases"/>
    <property type="match status" value="1"/>
</dbReference>
<dbReference type="InterPro" id="IPR021109">
    <property type="entry name" value="Peptidase_aspartic_dom_sf"/>
</dbReference>
<dbReference type="OrthoDB" id="1934862at2759"/>
<name>A0A1Q3BA80_CEPFO</name>
<dbReference type="Pfam" id="PF08284">
    <property type="entry name" value="RVP_2"/>
    <property type="match status" value="1"/>
</dbReference>
<evidence type="ECO:0000313" key="3">
    <source>
        <dbReference type="Proteomes" id="UP000187406"/>
    </source>
</evidence>
<evidence type="ECO:0000256" key="1">
    <source>
        <dbReference type="SAM" id="MobiDB-lite"/>
    </source>
</evidence>
<accession>A0A1Q3BA80</accession>
<feature type="region of interest" description="Disordered" evidence="1">
    <location>
        <begin position="1"/>
        <end position="24"/>
    </location>
</feature>
<evidence type="ECO:0000313" key="2">
    <source>
        <dbReference type="EMBL" id="GAV64937.1"/>
    </source>
</evidence>
<gene>
    <name evidence="2" type="ORF">CFOL_v3_08452</name>
</gene>
<proteinExistence type="predicted"/>
<dbReference type="InParanoid" id="A0A1Q3BA80"/>
<keyword evidence="3" id="KW-1185">Reference proteome</keyword>
<dbReference type="Proteomes" id="UP000187406">
    <property type="component" value="Unassembled WGS sequence"/>
</dbReference>
<protein>
    <submittedName>
        <fullName evidence="2">RVP_2 domain-containing protein</fullName>
    </submittedName>
</protein>
<comment type="caution">
    <text evidence="2">The sequence shown here is derived from an EMBL/GenBank/DDBJ whole genome shotgun (WGS) entry which is preliminary data.</text>
</comment>
<dbReference type="AlphaFoldDB" id="A0A1Q3BA80"/>
<sequence>MEVEGVVKEERKDGLDGCENEGTNQQPELSLHALTRAMGQQTMQVVGMLGRRPIQVLIDSGSTHNFLLVGLAHKLGLLVEDMSIVSVRVTNGEQLPCSKVIRNFTLKMQGCVFGTDVFLIPLERYDFVTPRPSIPLQTSIYGDIRNKYNPAFSFNNSYISGSIQIWIIKHKSSARSPYYVQVQSNKLSFYIRKYKNITGYEPFITIQYIIKITTLR</sequence>
<organism evidence="2 3">
    <name type="scientific">Cephalotus follicularis</name>
    <name type="common">Albany pitcher plant</name>
    <dbReference type="NCBI Taxonomy" id="3775"/>
    <lineage>
        <taxon>Eukaryota</taxon>
        <taxon>Viridiplantae</taxon>
        <taxon>Streptophyta</taxon>
        <taxon>Embryophyta</taxon>
        <taxon>Tracheophyta</taxon>
        <taxon>Spermatophyta</taxon>
        <taxon>Magnoliopsida</taxon>
        <taxon>eudicotyledons</taxon>
        <taxon>Gunneridae</taxon>
        <taxon>Pentapetalae</taxon>
        <taxon>rosids</taxon>
        <taxon>fabids</taxon>
        <taxon>Oxalidales</taxon>
        <taxon>Cephalotaceae</taxon>
        <taxon>Cephalotus</taxon>
    </lineage>
</organism>
<dbReference type="CDD" id="cd00303">
    <property type="entry name" value="retropepsin_like"/>
    <property type="match status" value="1"/>
</dbReference>
<feature type="compositionally biased region" description="Basic and acidic residues" evidence="1">
    <location>
        <begin position="1"/>
        <end position="15"/>
    </location>
</feature>
<reference evidence="3" key="1">
    <citation type="submission" date="2016-04" db="EMBL/GenBank/DDBJ databases">
        <title>Cephalotus genome sequencing.</title>
        <authorList>
            <person name="Fukushima K."/>
            <person name="Hasebe M."/>
            <person name="Fang X."/>
        </authorList>
    </citation>
    <scope>NUCLEOTIDE SEQUENCE [LARGE SCALE GENOMIC DNA]</scope>
    <source>
        <strain evidence="3">cv. St1</strain>
    </source>
</reference>
<dbReference type="EMBL" id="BDDD01000376">
    <property type="protein sequence ID" value="GAV64937.1"/>
    <property type="molecule type" value="Genomic_DNA"/>
</dbReference>